<evidence type="ECO:0000313" key="4">
    <source>
        <dbReference type="Proteomes" id="UP000187526"/>
    </source>
</evidence>
<organism evidence="3 4">
    <name type="scientific">Azonexus hydrophilus</name>
    <dbReference type="NCBI Taxonomy" id="418702"/>
    <lineage>
        <taxon>Bacteria</taxon>
        <taxon>Pseudomonadati</taxon>
        <taxon>Pseudomonadota</taxon>
        <taxon>Betaproteobacteria</taxon>
        <taxon>Rhodocyclales</taxon>
        <taxon>Azonexaceae</taxon>
        <taxon>Azonexus</taxon>
    </lineage>
</organism>
<evidence type="ECO:0000259" key="2">
    <source>
        <dbReference type="Pfam" id="PF10335"/>
    </source>
</evidence>
<dbReference type="Pfam" id="PF03445">
    <property type="entry name" value="DUF294"/>
    <property type="match status" value="1"/>
</dbReference>
<comment type="caution">
    <text evidence="3">The sequence shown here is derived from an EMBL/GenBank/DDBJ whole genome shotgun (WGS) entry which is preliminary data.</text>
</comment>
<proteinExistence type="predicted"/>
<dbReference type="RefSeq" id="WP_076093154.1">
    <property type="nucleotide sequence ID" value="NZ_MTHD01000002.1"/>
</dbReference>
<accession>A0A1R1I7Q0</accession>
<feature type="domain" description="DUF294" evidence="2">
    <location>
        <begin position="211"/>
        <end position="349"/>
    </location>
</feature>
<gene>
    <name evidence="3" type="ORF">BJN45_06220</name>
</gene>
<name>A0A1R1I7Q0_9RHOO</name>
<sequence length="351" mass="37869">MDALPLPALPCAELTAMAGDLAALDDLARAPALAARLHDFLRTLPAIGLSGETATRLISRLNDRLTGRVVELVARRHRLPPTEWCWLAMGSEGRDEQTLVSDQDNGLVFAASGIAEAQALRGMFLPFAQAANEQLAACGFTLCPGEIMAGNPQWCLSYDEWRGKFFDWVRCPDPTALLNATIFFDLRPLYGDAALGAALRAEILRLTVDTPAFLHLMSINALQVSPPLGFLGDVAVDDAETVDLKKLGSRIFVDVARILSLAVGTPSVNSFDRLHEAGVAAGMQPREIAAAQAALGHILSLRLAAQAATENGAEAAGFKPADLHDMDRVILKESLRQARRLQQRLKLNYSL</sequence>
<feature type="domain" description="Protein-PII uridylyltransferase N-terminal" evidence="1">
    <location>
        <begin position="36"/>
        <end position="174"/>
    </location>
</feature>
<dbReference type="InterPro" id="IPR005105">
    <property type="entry name" value="GlnD_Uridyltrans_N"/>
</dbReference>
<evidence type="ECO:0008006" key="5">
    <source>
        <dbReference type="Google" id="ProtNLM"/>
    </source>
</evidence>
<dbReference type="EMBL" id="MTHD01000002">
    <property type="protein sequence ID" value="OMG54776.1"/>
    <property type="molecule type" value="Genomic_DNA"/>
</dbReference>
<evidence type="ECO:0000313" key="3">
    <source>
        <dbReference type="EMBL" id="OMG54776.1"/>
    </source>
</evidence>
<dbReference type="STRING" id="418702.BJN45_06220"/>
<protein>
    <recommendedName>
        <fullName evidence="5">Nucleotidyltransferase</fullName>
    </recommendedName>
</protein>
<reference evidence="3 4" key="1">
    <citation type="submission" date="2016-10" db="EMBL/GenBank/DDBJ databases">
        <title>Alkaliphiles isolated from bioreactors.</title>
        <authorList>
            <person name="Salah Z."/>
            <person name="Rout S.P."/>
            <person name="Humphreys P.N."/>
        </authorList>
    </citation>
    <scope>NUCLEOTIDE SEQUENCE [LARGE SCALE GENOMIC DNA]</scope>
    <source>
        <strain evidence="3 4">ZS02</strain>
    </source>
</reference>
<dbReference type="InterPro" id="IPR018821">
    <property type="entry name" value="DUF294_put_nucleoTrafse_sb-bd"/>
</dbReference>
<dbReference type="CDD" id="cd05401">
    <property type="entry name" value="NT_GlnE_GlnD_like"/>
    <property type="match status" value="1"/>
</dbReference>
<dbReference type="Proteomes" id="UP000187526">
    <property type="component" value="Unassembled WGS sequence"/>
</dbReference>
<dbReference type="AlphaFoldDB" id="A0A1R1I7Q0"/>
<dbReference type="OrthoDB" id="9808528at2"/>
<dbReference type="Pfam" id="PF10335">
    <property type="entry name" value="DUF294_C"/>
    <property type="match status" value="1"/>
</dbReference>
<keyword evidence="4" id="KW-1185">Reference proteome</keyword>
<evidence type="ECO:0000259" key="1">
    <source>
        <dbReference type="Pfam" id="PF03445"/>
    </source>
</evidence>
<dbReference type="GO" id="GO:0008773">
    <property type="term" value="F:[protein-PII] uridylyltransferase activity"/>
    <property type="evidence" value="ECO:0007669"/>
    <property type="project" value="InterPro"/>
</dbReference>